<feature type="transmembrane region" description="Helical" evidence="1">
    <location>
        <begin position="262"/>
        <end position="280"/>
    </location>
</feature>
<dbReference type="Proteomes" id="UP000261739">
    <property type="component" value="Unassembled WGS sequence"/>
</dbReference>
<feature type="transmembrane region" description="Helical" evidence="1">
    <location>
        <begin position="139"/>
        <end position="158"/>
    </location>
</feature>
<evidence type="ECO:0000313" key="3">
    <source>
        <dbReference type="Proteomes" id="UP000261739"/>
    </source>
</evidence>
<evidence type="ECO:0000313" key="2">
    <source>
        <dbReference type="EMBL" id="HCT14787.1"/>
    </source>
</evidence>
<feature type="transmembrane region" description="Helical" evidence="1">
    <location>
        <begin position="54"/>
        <end position="87"/>
    </location>
</feature>
<sequence>MMHSNALAVVFALLSALTIAWGTVLRHQTAEQTSGDPDDAHGSPVLASLMRPRWWGGVLCALAGYGLQIVALGFGTLLVVQPVLVLSLMFTLPLSARFDGRRVSRAEMFWAGLLTIAVGVLVIWGKPLPGLAIPPTTRWLTAVGIGVVVMVVMGWYAARQVPRERALILGLITGAIMGYVAVLSKSVVDVFVHDGARGLLTTWELYSLIGAAAVGTLVQQASFNAGALKNSLPAMTITEPIVAFVLGYAILGEKFQVEGLGWLLMGAALVIMVYSTVVLSRKGVD</sequence>
<evidence type="ECO:0008006" key="4">
    <source>
        <dbReference type="Google" id="ProtNLM"/>
    </source>
</evidence>
<dbReference type="NCBIfam" id="NF038012">
    <property type="entry name" value="DMT_1"/>
    <property type="match status" value="1"/>
</dbReference>
<feature type="transmembrane region" description="Helical" evidence="1">
    <location>
        <begin position="165"/>
        <end position="183"/>
    </location>
</feature>
<feature type="transmembrane region" description="Helical" evidence="1">
    <location>
        <begin position="203"/>
        <end position="220"/>
    </location>
</feature>
<comment type="caution">
    <text evidence="2">The sequence shown here is derived from an EMBL/GenBank/DDBJ whole genome shotgun (WGS) entry which is preliminary data.</text>
</comment>
<evidence type="ECO:0000256" key="1">
    <source>
        <dbReference type="SAM" id="Phobius"/>
    </source>
</evidence>
<name>A0A3D4T0I8_9CORY</name>
<dbReference type="PANTHER" id="PTHR40761:SF1">
    <property type="entry name" value="CONSERVED INTEGRAL MEMBRANE ALANINE VALINE AND LEUCINE RICH PROTEIN-RELATED"/>
    <property type="match status" value="1"/>
</dbReference>
<reference evidence="2 3" key="1">
    <citation type="journal article" date="2018" name="Nat. Biotechnol.">
        <title>A standardized bacterial taxonomy based on genome phylogeny substantially revises the tree of life.</title>
        <authorList>
            <person name="Parks D.H."/>
            <person name="Chuvochina M."/>
            <person name="Waite D.W."/>
            <person name="Rinke C."/>
            <person name="Skarshewski A."/>
            <person name="Chaumeil P.A."/>
            <person name="Hugenholtz P."/>
        </authorList>
    </citation>
    <scope>NUCLEOTIDE SEQUENCE [LARGE SCALE GENOMIC DNA]</scope>
    <source>
        <strain evidence="2">UBA11247</strain>
    </source>
</reference>
<dbReference type="PANTHER" id="PTHR40761">
    <property type="entry name" value="CONSERVED INTEGRAL MEMBRANE ALANINE VALINE AND LEUCINE RICH PROTEIN-RELATED"/>
    <property type="match status" value="1"/>
</dbReference>
<dbReference type="RefSeq" id="WP_273052019.1">
    <property type="nucleotide sequence ID" value="NZ_DAITTW010000011.1"/>
</dbReference>
<keyword evidence="1" id="KW-0812">Transmembrane</keyword>
<protein>
    <recommendedName>
        <fullName evidence="4">Multidrug DMT transporter permease</fullName>
    </recommendedName>
</protein>
<keyword evidence="1" id="KW-0472">Membrane</keyword>
<organism evidence="2 3">
    <name type="scientific">Corynebacterium nuruki</name>
    <dbReference type="NCBI Taxonomy" id="1032851"/>
    <lineage>
        <taxon>Bacteria</taxon>
        <taxon>Bacillati</taxon>
        <taxon>Actinomycetota</taxon>
        <taxon>Actinomycetes</taxon>
        <taxon>Mycobacteriales</taxon>
        <taxon>Corynebacteriaceae</taxon>
        <taxon>Corynebacterium</taxon>
    </lineage>
</organism>
<dbReference type="AlphaFoldDB" id="A0A3D4T0I8"/>
<dbReference type="STRING" id="863239.GCA_000213935_01038"/>
<feature type="transmembrane region" description="Helical" evidence="1">
    <location>
        <begin position="232"/>
        <end position="250"/>
    </location>
</feature>
<feature type="transmembrane region" description="Helical" evidence="1">
    <location>
        <begin position="108"/>
        <end position="127"/>
    </location>
</feature>
<gene>
    <name evidence="2" type="ORF">DIW82_08380</name>
</gene>
<dbReference type="EMBL" id="DQID01000215">
    <property type="protein sequence ID" value="HCT14787.1"/>
    <property type="molecule type" value="Genomic_DNA"/>
</dbReference>
<accession>A0A3D4T0I8</accession>
<proteinExistence type="predicted"/>
<keyword evidence="1" id="KW-1133">Transmembrane helix</keyword>